<dbReference type="Pfam" id="PF03575">
    <property type="entry name" value="Peptidase_S51"/>
    <property type="match status" value="1"/>
</dbReference>
<comment type="caution">
    <text evidence="5">The sequence shown here is derived from an EMBL/GenBank/DDBJ whole genome shotgun (WGS) entry which is preliminary data.</text>
</comment>
<gene>
    <name evidence="5" type="primary">pepE</name>
    <name evidence="5" type="ORF">GCM10022394_30660</name>
</gene>
<keyword evidence="4" id="KW-0720">Serine protease</keyword>
<keyword evidence="6" id="KW-1185">Reference proteome</keyword>
<dbReference type="Gene3D" id="3.40.50.880">
    <property type="match status" value="1"/>
</dbReference>
<reference evidence="6" key="1">
    <citation type="journal article" date="2019" name="Int. J. Syst. Evol. Microbiol.">
        <title>The Global Catalogue of Microorganisms (GCM) 10K type strain sequencing project: providing services to taxonomists for standard genome sequencing and annotation.</title>
        <authorList>
            <consortium name="The Broad Institute Genomics Platform"/>
            <consortium name="The Broad Institute Genome Sequencing Center for Infectious Disease"/>
            <person name="Wu L."/>
            <person name="Ma J."/>
        </authorList>
    </citation>
    <scope>NUCLEOTIDE SEQUENCE [LARGE SCALE GENOMIC DNA]</scope>
    <source>
        <strain evidence="6">JCM 17110</strain>
    </source>
</reference>
<dbReference type="InterPro" id="IPR029062">
    <property type="entry name" value="Class_I_gatase-like"/>
</dbReference>
<dbReference type="RefSeq" id="WP_344959661.1">
    <property type="nucleotide sequence ID" value="NZ_BAABCX010000005.1"/>
</dbReference>
<keyword evidence="2" id="KW-0645">Protease</keyword>
<dbReference type="NCBIfam" id="NF003642">
    <property type="entry name" value="PRK05282.1"/>
    <property type="match status" value="1"/>
</dbReference>
<dbReference type="Proteomes" id="UP001500795">
    <property type="component" value="Unassembled WGS sequence"/>
</dbReference>
<evidence type="ECO:0000256" key="4">
    <source>
        <dbReference type="ARBA" id="ARBA00022825"/>
    </source>
</evidence>
<dbReference type="CDD" id="cd03146">
    <property type="entry name" value="GAT1_Peptidase_E"/>
    <property type="match status" value="1"/>
</dbReference>
<evidence type="ECO:0000313" key="6">
    <source>
        <dbReference type="Proteomes" id="UP001500795"/>
    </source>
</evidence>
<evidence type="ECO:0000256" key="2">
    <source>
        <dbReference type="ARBA" id="ARBA00022670"/>
    </source>
</evidence>
<proteinExistence type="inferred from homology"/>
<dbReference type="SUPFAM" id="SSF52317">
    <property type="entry name" value="Class I glutamine amidotransferase-like"/>
    <property type="match status" value="1"/>
</dbReference>
<dbReference type="PANTHER" id="PTHR20842">
    <property type="entry name" value="PROTEASE S51 ALPHA-ASPARTYL DIPEPTIDASE"/>
    <property type="match status" value="1"/>
</dbReference>
<protein>
    <submittedName>
        <fullName evidence="5">Dipeptidase PepE</fullName>
    </submittedName>
</protein>
<keyword evidence="3" id="KW-0378">Hydrolase</keyword>
<evidence type="ECO:0000256" key="3">
    <source>
        <dbReference type="ARBA" id="ARBA00022801"/>
    </source>
</evidence>
<dbReference type="PANTHER" id="PTHR20842:SF0">
    <property type="entry name" value="ALPHA-ASPARTYL DIPEPTIDASE"/>
    <property type="match status" value="1"/>
</dbReference>
<dbReference type="InterPro" id="IPR005320">
    <property type="entry name" value="Peptidase_S51"/>
</dbReference>
<dbReference type="EMBL" id="BAABCX010000005">
    <property type="protein sequence ID" value="GAA3548389.1"/>
    <property type="molecule type" value="Genomic_DNA"/>
</dbReference>
<evidence type="ECO:0000313" key="5">
    <source>
        <dbReference type="EMBL" id="GAA3548389.1"/>
    </source>
</evidence>
<evidence type="ECO:0000256" key="1">
    <source>
        <dbReference type="ARBA" id="ARBA00006534"/>
    </source>
</evidence>
<sequence>MKQLLLMSSSRKGNLGYLEHADEQLNTILSDKIKRVLFIPYAGVSFSFDDYEKMVRPVYERLGYELVSVHQFDNAAEAVASADALAVGGGNTFALLTRLYENKLVELVHERVADGMPYMGWSAGTNVACPTIRTTNDMPIVQPPSFSAFNLVPFQINPHFISGKPVGHNGESREERLGEFLVMNPKESVVAIPEGTALYVQGDQARIMGEFDGMVFRQDKVETLASGGEFPLSQING</sequence>
<accession>A0ABP6WDB6</accession>
<comment type="similarity">
    <text evidence="1">Belongs to the peptidase S51 family.</text>
</comment>
<name>A0ABP6WDB6_9GAMM</name>
<organism evidence="5 6">
    <name type="scientific">Zobellella aerophila</name>
    <dbReference type="NCBI Taxonomy" id="870480"/>
    <lineage>
        <taxon>Bacteria</taxon>
        <taxon>Pseudomonadati</taxon>
        <taxon>Pseudomonadota</taxon>
        <taxon>Gammaproteobacteria</taxon>
        <taxon>Aeromonadales</taxon>
        <taxon>Aeromonadaceae</taxon>
        <taxon>Zobellella</taxon>
    </lineage>
</organism>